<dbReference type="InterPro" id="IPR002763">
    <property type="entry name" value="DUF72"/>
</dbReference>
<feature type="compositionally biased region" description="Polar residues" evidence="1">
    <location>
        <begin position="397"/>
        <end position="410"/>
    </location>
</feature>
<dbReference type="PANTHER" id="PTHR30348">
    <property type="entry name" value="UNCHARACTERIZED PROTEIN YECE"/>
    <property type="match status" value="1"/>
</dbReference>
<feature type="region of interest" description="Disordered" evidence="1">
    <location>
        <begin position="331"/>
        <end position="359"/>
    </location>
</feature>
<comment type="caution">
    <text evidence="2">The sequence shown here is derived from an EMBL/GenBank/DDBJ whole genome shotgun (WGS) entry which is preliminary data.</text>
</comment>
<evidence type="ECO:0000313" key="2">
    <source>
        <dbReference type="EMBL" id="GAX79803.1"/>
    </source>
</evidence>
<proteinExistence type="predicted"/>
<feature type="compositionally biased region" description="Basic and acidic residues" evidence="1">
    <location>
        <begin position="337"/>
        <end position="350"/>
    </location>
</feature>
<feature type="region of interest" description="Disordered" evidence="1">
    <location>
        <begin position="381"/>
        <end position="438"/>
    </location>
</feature>
<dbReference type="AlphaFoldDB" id="A0A250X9L8"/>
<dbReference type="InterPro" id="IPR036520">
    <property type="entry name" value="UPF0759_sf"/>
</dbReference>
<evidence type="ECO:0008006" key="4">
    <source>
        <dbReference type="Google" id="ProtNLM"/>
    </source>
</evidence>
<keyword evidence="3" id="KW-1185">Reference proteome</keyword>
<protein>
    <recommendedName>
        <fullName evidence="4">DUF72 domain-containing protein</fullName>
    </recommendedName>
</protein>
<organism evidence="2 3">
    <name type="scientific">Chlamydomonas eustigma</name>
    <dbReference type="NCBI Taxonomy" id="1157962"/>
    <lineage>
        <taxon>Eukaryota</taxon>
        <taxon>Viridiplantae</taxon>
        <taxon>Chlorophyta</taxon>
        <taxon>core chlorophytes</taxon>
        <taxon>Chlorophyceae</taxon>
        <taxon>CS clade</taxon>
        <taxon>Chlamydomonadales</taxon>
        <taxon>Chlamydomonadaceae</taxon>
        <taxon>Chlamydomonas</taxon>
    </lineage>
</organism>
<dbReference type="Gene3D" id="3.20.20.410">
    <property type="entry name" value="Protein of unknown function UPF0759"/>
    <property type="match status" value="1"/>
</dbReference>
<dbReference type="SUPFAM" id="SSF117396">
    <property type="entry name" value="TM1631-like"/>
    <property type="match status" value="1"/>
</dbReference>
<dbReference type="PANTHER" id="PTHR30348:SF4">
    <property type="entry name" value="DUF72 DOMAIN-CONTAINING PROTEIN"/>
    <property type="match status" value="1"/>
</dbReference>
<dbReference type="Proteomes" id="UP000232323">
    <property type="component" value="Unassembled WGS sequence"/>
</dbReference>
<dbReference type="Pfam" id="PF01904">
    <property type="entry name" value="DUF72"/>
    <property type="match status" value="1"/>
</dbReference>
<gene>
    <name evidence="2" type="ORF">CEUSTIGMA_g7243.t1</name>
</gene>
<evidence type="ECO:0000256" key="1">
    <source>
        <dbReference type="SAM" id="MobiDB-lite"/>
    </source>
</evidence>
<dbReference type="OrthoDB" id="5958500at2759"/>
<name>A0A250X9L8_9CHLO</name>
<feature type="compositionally biased region" description="Polar residues" evidence="1">
    <location>
        <begin position="381"/>
        <end position="390"/>
    </location>
</feature>
<sequence>MDGRIQFGTCGWSDNSIKTCGRFYPSWVQTSEERLSIYSKTFPCVEVDSSTYAIPSPYNTKKWALSTPQGFKFHFKAFGLFTHQSAPLNTLPKKVRELVSSDVLPHDAVVTLQQLGDAGEKLAWDLFHAALAPVIACNKMGCVVFQFQLSFLDTVKNRSYVEHCRKMLSAFIPMAVEFRNRAWFSRSASNNEDLCSWLNTLGVCLISADELEHETFQRDRHQTGLPAGAVRCIMPISMSVTQPSYHYIRLHRRHGTKERILPAEEIQAWSLRLSEKLIPEVAGPVYFMWATDWEDAPIVNMRALYTALGPALCYDWKSQLSKIGAASKGSISSHFSAKRERESTEAHESEDLLGQQGCGMELKPDGHSSCVQRRDLVASGAAQQVKTSRANSDERSTMGSSAVGNKQSSGKVVKKRDSTDMQKSISNGQRLLTSFFSK</sequence>
<dbReference type="EMBL" id="BEGY01000046">
    <property type="protein sequence ID" value="GAX79803.1"/>
    <property type="molecule type" value="Genomic_DNA"/>
</dbReference>
<reference evidence="2 3" key="1">
    <citation type="submission" date="2017-08" db="EMBL/GenBank/DDBJ databases">
        <title>Acidophilic green algal genome provides insights into adaptation to an acidic environment.</title>
        <authorList>
            <person name="Hirooka S."/>
            <person name="Hirose Y."/>
            <person name="Kanesaki Y."/>
            <person name="Higuchi S."/>
            <person name="Fujiwara T."/>
            <person name="Onuma R."/>
            <person name="Era A."/>
            <person name="Ohbayashi R."/>
            <person name="Uzuka A."/>
            <person name="Nozaki H."/>
            <person name="Yoshikawa H."/>
            <person name="Miyagishima S.Y."/>
        </authorList>
    </citation>
    <scope>NUCLEOTIDE SEQUENCE [LARGE SCALE GENOMIC DNA]</scope>
    <source>
        <strain evidence="2 3">NIES-2499</strain>
    </source>
</reference>
<feature type="compositionally biased region" description="Polar residues" evidence="1">
    <location>
        <begin position="421"/>
        <end position="438"/>
    </location>
</feature>
<accession>A0A250X9L8</accession>
<evidence type="ECO:0000313" key="3">
    <source>
        <dbReference type="Proteomes" id="UP000232323"/>
    </source>
</evidence>